<protein>
    <submittedName>
        <fullName evidence="2">Uncharacterized protein</fullName>
    </submittedName>
</protein>
<evidence type="ECO:0000313" key="2">
    <source>
        <dbReference type="EMBL" id="WEX83478.1"/>
    </source>
</evidence>
<dbReference type="Proteomes" id="UP001235547">
    <property type="component" value="Chromosome 1"/>
</dbReference>
<accession>A0ABY8CXV5</accession>
<gene>
    <name evidence="2" type="ORF">PYH38_002254</name>
</gene>
<reference evidence="2 3" key="1">
    <citation type="submission" date="2023-03" db="EMBL/GenBank/DDBJ databases">
        <authorList>
            <person name="Kaur S."/>
            <person name="Espinosa-Saiz D."/>
            <person name="Velazquez E."/>
            <person name="Menendez E."/>
            <person name="diCenzo G.C."/>
        </authorList>
    </citation>
    <scope>NUCLEOTIDE SEQUENCE [LARGE SCALE GENOMIC DNA]</scope>
    <source>
        <strain evidence="2 3">LMG 27395</strain>
    </source>
</reference>
<organism evidence="2 3">
    <name type="scientific">Sinorhizobium numidicum</name>
    <dbReference type="NCBI Taxonomy" id="680248"/>
    <lineage>
        <taxon>Bacteria</taxon>
        <taxon>Pseudomonadati</taxon>
        <taxon>Pseudomonadota</taxon>
        <taxon>Alphaproteobacteria</taxon>
        <taxon>Hyphomicrobiales</taxon>
        <taxon>Rhizobiaceae</taxon>
        <taxon>Sinorhizobium/Ensifer group</taxon>
        <taxon>Sinorhizobium</taxon>
    </lineage>
</organism>
<name>A0ABY8CXV5_9HYPH</name>
<keyword evidence="3" id="KW-1185">Reference proteome</keyword>
<feature type="compositionally biased region" description="Polar residues" evidence="1">
    <location>
        <begin position="52"/>
        <end position="62"/>
    </location>
</feature>
<evidence type="ECO:0000256" key="1">
    <source>
        <dbReference type="SAM" id="MobiDB-lite"/>
    </source>
</evidence>
<dbReference type="RefSeq" id="WP_280734299.1">
    <property type="nucleotide sequence ID" value="NZ_CP120368.1"/>
</dbReference>
<dbReference type="EMBL" id="CP120371">
    <property type="protein sequence ID" value="WEX83478.1"/>
    <property type="molecule type" value="Genomic_DNA"/>
</dbReference>
<proteinExistence type="predicted"/>
<evidence type="ECO:0000313" key="3">
    <source>
        <dbReference type="Proteomes" id="UP001235547"/>
    </source>
</evidence>
<sequence length="62" mass="7340">MKRFSARIPLKLLETRHKRESTEIPVRMSEVRCRAAQENSLRDCIRPPESRMPTQQLEYATP</sequence>
<feature type="region of interest" description="Disordered" evidence="1">
    <location>
        <begin position="42"/>
        <end position="62"/>
    </location>
</feature>